<dbReference type="AlphaFoldDB" id="A0A1K0JIF9"/>
<evidence type="ECO:0008006" key="2">
    <source>
        <dbReference type="Google" id="ProtNLM"/>
    </source>
</evidence>
<accession>A0A1K0JIF9</accession>
<reference evidence="1" key="1">
    <citation type="submission" date="2016-09" db="EMBL/GenBank/DDBJ databases">
        <authorList>
            <person name="Capua I."/>
            <person name="De Benedictis P."/>
            <person name="Joannis T."/>
            <person name="Lombin L.H."/>
            <person name="Cattoli G."/>
        </authorList>
    </citation>
    <scope>NUCLEOTIDE SEQUENCE</scope>
    <source>
        <strain evidence="1">B9</strain>
    </source>
</reference>
<sequence length="35" mass="3899">MRDGKLAPHAEVGRSQLFSAADLKSFKRQRKAIKG</sequence>
<dbReference type="EMBL" id="FMSH01000456">
    <property type="protein sequence ID" value="SCU91856.1"/>
    <property type="molecule type" value="Genomic_DNA"/>
</dbReference>
<organism evidence="1">
    <name type="scientific">Cupriavidus necator</name>
    <name type="common">Alcaligenes eutrophus</name>
    <name type="synonym">Ralstonia eutropha</name>
    <dbReference type="NCBI Taxonomy" id="106590"/>
    <lineage>
        <taxon>Bacteria</taxon>
        <taxon>Pseudomonadati</taxon>
        <taxon>Pseudomonadota</taxon>
        <taxon>Betaproteobacteria</taxon>
        <taxon>Burkholderiales</taxon>
        <taxon>Burkholderiaceae</taxon>
        <taxon>Cupriavidus</taxon>
    </lineage>
</organism>
<proteinExistence type="predicted"/>
<protein>
    <recommendedName>
        <fullName evidence="2">DNA-binding protein</fullName>
    </recommendedName>
</protein>
<evidence type="ECO:0000313" key="1">
    <source>
        <dbReference type="EMBL" id="SCU91856.1"/>
    </source>
</evidence>
<name>A0A1K0JIF9_CUPNE</name>
<gene>
    <name evidence="1" type="ORF">CNECB9_5090008</name>
</gene>